<dbReference type="Pfam" id="PF00300">
    <property type="entry name" value="His_Phos_1"/>
    <property type="match status" value="1"/>
</dbReference>
<dbReference type="PIRSF" id="PIRSF000709">
    <property type="entry name" value="6PFK_2-Ptase"/>
    <property type="match status" value="1"/>
</dbReference>
<dbReference type="GO" id="GO:0005737">
    <property type="term" value="C:cytoplasm"/>
    <property type="evidence" value="ECO:0007669"/>
    <property type="project" value="TreeGrafter"/>
</dbReference>
<dbReference type="EC" id="3.1.3.73" evidence="1"/>
<dbReference type="PANTHER" id="PTHR48100:SF1">
    <property type="entry name" value="HISTIDINE PHOSPHATASE FAMILY PROTEIN-RELATED"/>
    <property type="match status" value="1"/>
</dbReference>
<dbReference type="PANTHER" id="PTHR48100">
    <property type="entry name" value="BROAD-SPECIFICITY PHOSPHATASE YOR283W-RELATED"/>
    <property type="match status" value="1"/>
</dbReference>
<evidence type="ECO:0000313" key="1">
    <source>
        <dbReference type="EMBL" id="ATX78725.1"/>
    </source>
</evidence>
<dbReference type="RefSeq" id="WP_100276703.1">
    <property type="nucleotide sequence ID" value="NZ_CP018799.1"/>
</dbReference>
<dbReference type="AlphaFoldDB" id="A0A2K8KV90"/>
<evidence type="ECO:0000313" key="2">
    <source>
        <dbReference type="Proteomes" id="UP000231701"/>
    </source>
</evidence>
<dbReference type="InterPro" id="IPR029033">
    <property type="entry name" value="His_PPase_superfam"/>
</dbReference>
<dbReference type="OrthoDB" id="5296884at2"/>
<dbReference type="SUPFAM" id="SSF53254">
    <property type="entry name" value="Phosphoglycerate mutase-like"/>
    <property type="match status" value="1"/>
</dbReference>
<dbReference type="EMBL" id="CP018799">
    <property type="protein sequence ID" value="ATX78725.1"/>
    <property type="molecule type" value="Genomic_DNA"/>
</dbReference>
<dbReference type="CDD" id="cd07067">
    <property type="entry name" value="HP_PGM_like"/>
    <property type="match status" value="1"/>
</dbReference>
<dbReference type="InterPro" id="IPR050275">
    <property type="entry name" value="PGM_Phosphatase"/>
</dbReference>
<dbReference type="GO" id="GO:0043755">
    <property type="term" value="F:alpha-ribazole phosphatase activity"/>
    <property type="evidence" value="ECO:0007669"/>
    <property type="project" value="UniProtKB-EC"/>
</dbReference>
<sequence>MAEAAIIDLLRHGEVEGAVSVARGCRTDVPLTESGWSQMDAVAQSLHLEGSLTAIATSPVSRCALFAGQFSTQAGLPLTVLEQMREIDFGHWEGKQAHEIQEQELLTRFMENPDGVQLPGGESFNMFARRIIEEWESWIHGASGEHRLLISHGLVKRVLLSHLLAIPLSHIWRLALPYGAWSRVSLMQGEQPRLLFLNREVKP</sequence>
<keyword evidence="2" id="KW-1185">Reference proteome</keyword>
<accession>A0A2K8KV90</accession>
<protein>
    <submittedName>
        <fullName evidence="1">Alpha-ribazole phosphatase</fullName>
        <ecNumber evidence="1">3.1.3.73</ecNumber>
    </submittedName>
</protein>
<reference evidence="1 2" key="1">
    <citation type="submission" date="2016-12" db="EMBL/GenBank/DDBJ databases">
        <title>Isolation and genomic insights into novel planktonic Zetaproteobacteria from stratified waters of the Chesapeake Bay.</title>
        <authorList>
            <person name="McAllister S.M."/>
            <person name="Kato S."/>
            <person name="Chan C.S."/>
            <person name="Chiu B.K."/>
            <person name="Field E.K."/>
        </authorList>
    </citation>
    <scope>NUCLEOTIDE SEQUENCE [LARGE SCALE GENOMIC DNA]</scope>
    <source>
        <strain evidence="1 2">CP-5</strain>
    </source>
</reference>
<dbReference type="InterPro" id="IPR013078">
    <property type="entry name" value="His_Pase_superF_clade-1"/>
</dbReference>
<dbReference type="SMART" id="SM00855">
    <property type="entry name" value="PGAM"/>
    <property type="match status" value="1"/>
</dbReference>
<proteinExistence type="predicted"/>
<keyword evidence="1" id="KW-0378">Hydrolase</keyword>
<name>A0A2K8KV90_MARES</name>
<dbReference type="Gene3D" id="3.40.50.1240">
    <property type="entry name" value="Phosphoglycerate mutase-like"/>
    <property type="match status" value="1"/>
</dbReference>
<dbReference type="Proteomes" id="UP000231701">
    <property type="component" value="Chromosome"/>
</dbReference>
<organism evidence="1 2">
    <name type="scientific">Mariprofundus aestuarium</name>
    <dbReference type="NCBI Taxonomy" id="1921086"/>
    <lineage>
        <taxon>Bacteria</taxon>
        <taxon>Pseudomonadati</taxon>
        <taxon>Pseudomonadota</taxon>
        <taxon>Candidatius Mariprofundia</taxon>
        <taxon>Mariprofundales</taxon>
        <taxon>Mariprofundaceae</taxon>
        <taxon>Mariprofundus</taxon>
    </lineage>
</organism>
<gene>
    <name evidence="1" type="ORF">Ga0123461_0273</name>
</gene>
<dbReference type="KEGG" id="maes:Ga0123461_0273"/>